<protein>
    <submittedName>
        <fullName evidence="3">DUF3618 domain-containing protein</fullName>
    </submittedName>
</protein>
<dbReference type="EMBL" id="DVLP01000413">
    <property type="protein sequence ID" value="HIT76740.1"/>
    <property type="molecule type" value="Genomic_DNA"/>
</dbReference>
<keyword evidence="2" id="KW-0472">Membrane</keyword>
<keyword evidence="2" id="KW-1133">Transmembrane helix</keyword>
<dbReference type="InterPro" id="IPR022062">
    <property type="entry name" value="DUF3618"/>
</dbReference>
<reference evidence="3" key="1">
    <citation type="submission" date="2020-10" db="EMBL/GenBank/DDBJ databases">
        <authorList>
            <person name="Gilroy R."/>
        </authorList>
    </citation>
    <scope>NUCLEOTIDE SEQUENCE</scope>
    <source>
        <strain evidence="3">ChiGjej1B1-24693</strain>
    </source>
</reference>
<evidence type="ECO:0000256" key="2">
    <source>
        <dbReference type="SAM" id="Phobius"/>
    </source>
</evidence>
<dbReference type="Proteomes" id="UP000886842">
    <property type="component" value="Unassembled WGS sequence"/>
</dbReference>
<accession>A0A9D1KNH9</accession>
<name>A0A9D1KNH9_9ACTN</name>
<keyword evidence="2" id="KW-0812">Transmembrane</keyword>
<organism evidence="3 4">
    <name type="scientific">Candidatus Avipropionibacterium avicola</name>
    <dbReference type="NCBI Taxonomy" id="2840701"/>
    <lineage>
        <taxon>Bacteria</taxon>
        <taxon>Bacillati</taxon>
        <taxon>Actinomycetota</taxon>
        <taxon>Actinomycetes</taxon>
        <taxon>Propionibacteriales</taxon>
        <taxon>Propionibacteriaceae</taxon>
        <taxon>Propionibacteriaceae incertae sedis</taxon>
        <taxon>Candidatus Avipropionibacterium</taxon>
    </lineage>
</organism>
<comment type="caution">
    <text evidence="3">The sequence shown here is derived from an EMBL/GenBank/DDBJ whole genome shotgun (WGS) entry which is preliminary data.</text>
</comment>
<feature type="transmembrane region" description="Helical" evidence="2">
    <location>
        <begin position="85"/>
        <end position="105"/>
    </location>
</feature>
<proteinExistence type="predicted"/>
<evidence type="ECO:0000313" key="3">
    <source>
        <dbReference type="EMBL" id="HIT76740.1"/>
    </source>
</evidence>
<dbReference type="AlphaFoldDB" id="A0A9D1KNH9"/>
<feature type="compositionally biased region" description="Basic and acidic residues" evidence="1">
    <location>
        <begin position="11"/>
        <end position="20"/>
    </location>
</feature>
<sequence length="115" mass="12173">MATDNSPGNGDEDKTPPRTKAEIETDLAAVRSRLAANVASLVDEVHPQRVKERQIEGVRQWAESEAEGLKLQFVTAEGSLRTARIAAIAAAAAGVVGFVLVVRAIGGRRAKRQAG</sequence>
<evidence type="ECO:0000256" key="1">
    <source>
        <dbReference type="SAM" id="MobiDB-lite"/>
    </source>
</evidence>
<gene>
    <name evidence="3" type="ORF">IAA98_14265</name>
</gene>
<evidence type="ECO:0000313" key="4">
    <source>
        <dbReference type="Proteomes" id="UP000886842"/>
    </source>
</evidence>
<reference evidence="3" key="2">
    <citation type="journal article" date="2021" name="PeerJ">
        <title>Extensive microbial diversity within the chicken gut microbiome revealed by metagenomics and culture.</title>
        <authorList>
            <person name="Gilroy R."/>
            <person name="Ravi A."/>
            <person name="Getino M."/>
            <person name="Pursley I."/>
            <person name="Horton D.L."/>
            <person name="Alikhan N.F."/>
            <person name="Baker D."/>
            <person name="Gharbi K."/>
            <person name="Hall N."/>
            <person name="Watson M."/>
            <person name="Adriaenssens E.M."/>
            <person name="Foster-Nyarko E."/>
            <person name="Jarju S."/>
            <person name="Secka A."/>
            <person name="Antonio M."/>
            <person name="Oren A."/>
            <person name="Chaudhuri R.R."/>
            <person name="La Ragione R."/>
            <person name="Hildebrand F."/>
            <person name="Pallen M.J."/>
        </authorList>
    </citation>
    <scope>NUCLEOTIDE SEQUENCE</scope>
    <source>
        <strain evidence="3">ChiGjej1B1-24693</strain>
    </source>
</reference>
<dbReference type="Pfam" id="PF12277">
    <property type="entry name" value="DUF3618"/>
    <property type="match status" value="1"/>
</dbReference>
<feature type="region of interest" description="Disordered" evidence="1">
    <location>
        <begin position="1"/>
        <end position="20"/>
    </location>
</feature>